<name>A0A8S1JCQ0_9CHLO</name>
<keyword evidence="8" id="KW-0408">Iron</keyword>
<dbReference type="Pfam" id="PF13442">
    <property type="entry name" value="Cytochrome_CBB3"/>
    <property type="match status" value="1"/>
</dbReference>
<evidence type="ECO:0000256" key="4">
    <source>
        <dbReference type="ARBA" id="ARBA00022531"/>
    </source>
</evidence>
<gene>
    <name evidence="15" type="ORF">OSTQU699_LOCUS6779</name>
</gene>
<dbReference type="InterPro" id="IPR009056">
    <property type="entry name" value="Cyt_c-like_dom"/>
</dbReference>
<organism evidence="15 16">
    <name type="scientific">Ostreobium quekettii</name>
    <dbReference type="NCBI Taxonomy" id="121088"/>
    <lineage>
        <taxon>Eukaryota</taxon>
        <taxon>Viridiplantae</taxon>
        <taxon>Chlorophyta</taxon>
        <taxon>core chlorophytes</taxon>
        <taxon>Ulvophyceae</taxon>
        <taxon>TCBD clade</taxon>
        <taxon>Bryopsidales</taxon>
        <taxon>Ostreobineae</taxon>
        <taxon>Ostreobiaceae</taxon>
        <taxon>Ostreobium</taxon>
    </lineage>
</organism>
<sequence length="106" mass="10987">MAAVGAVVVGWTLPALAQAVAEQFESSCAGCHVGGGNVVGGSTLKLPDLKANGLDEPGALYKLIYAGKGRMPGFGEECAPKVQHYFCITFGVSWTNSHYAAQEAQL</sequence>
<dbReference type="GO" id="GO:0005506">
    <property type="term" value="F:iron ion binding"/>
    <property type="evidence" value="ECO:0007669"/>
    <property type="project" value="InterPro"/>
</dbReference>
<evidence type="ECO:0000256" key="10">
    <source>
        <dbReference type="ARBA" id="ARBA00030448"/>
    </source>
</evidence>
<dbReference type="SUPFAM" id="SSF46626">
    <property type="entry name" value="Cytochrome c"/>
    <property type="match status" value="1"/>
</dbReference>
<evidence type="ECO:0000256" key="3">
    <source>
        <dbReference type="ARBA" id="ARBA00022448"/>
    </source>
</evidence>
<evidence type="ECO:0000256" key="8">
    <source>
        <dbReference type="ARBA" id="ARBA00023004"/>
    </source>
</evidence>
<dbReference type="PANTHER" id="PTHR34688:SF2">
    <property type="entry name" value="CYTOCHROME C6, CHLOROPLASTIC"/>
    <property type="match status" value="1"/>
</dbReference>
<evidence type="ECO:0000256" key="9">
    <source>
        <dbReference type="ARBA" id="ARBA00023078"/>
    </source>
</evidence>
<feature type="chain" id="PRO_5035744938" description="Cytochrome c-553" evidence="13">
    <location>
        <begin position="18"/>
        <end position="106"/>
    </location>
</feature>
<keyword evidence="6" id="KW-0479">Metal-binding</keyword>
<feature type="domain" description="Cytochrome c" evidence="14">
    <location>
        <begin position="17"/>
        <end position="79"/>
    </location>
</feature>
<comment type="similarity">
    <text evidence="2">Belongs to the cytochrome c family. PetJ subfamily.</text>
</comment>
<evidence type="ECO:0000256" key="6">
    <source>
        <dbReference type="ARBA" id="ARBA00022723"/>
    </source>
</evidence>
<keyword evidence="4" id="KW-0602">Photosynthesis</keyword>
<keyword evidence="3" id="KW-0813">Transport</keyword>
<comment type="caution">
    <text evidence="15">The sequence shown here is derived from an EMBL/GenBank/DDBJ whole genome shotgun (WGS) entry which is preliminary data.</text>
</comment>
<evidence type="ECO:0000256" key="1">
    <source>
        <dbReference type="ARBA" id="ARBA00002347"/>
    </source>
</evidence>
<dbReference type="InterPro" id="IPR023655">
    <property type="entry name" value="Cyt_C6"/>
</dbReference>
<evidence type="ECO:0000313" key="15">
    <source>
        <dbReference type="EMBL" id="CAD7701420.1"/>
    </source>
</evidence>
<reference evidence="15" key="1">
    <citation type="submission" date="2020-12" db="EMBL/GenBank/DDBJ databases">
        <authorList>
            <person name="Iha C."/>
        </authorList>
    </citation>
    <scope>NUCLEOTIDE SEQUENCE</scope>
</reference>
<dbReference type="Proteomes" id="UP000708148">
    <property type="component" value="Unassembled WGS sequence"/>
</dbReference>
<keyword evidence="7" id="KW-0249">Electron transport</keyword>
<evidence type="ECO:0000256" key="11">
    <source>
        <dbReference type="ARBA" id="ARBA00031247"/>
    </source>
</evidence>
<evidence type="ECO:0000256" key="7">
    <source>
        <dbReference type="ARBA" id="ARBA00022982"/>
    </source>
</evidence>
<keyword evidence="13" id="KW-0732">Signal</keyword>
<dbReference type="EMBL" id="CAJHUC010001532">
    <property type="protein sequence ID" value="CAD7701420.1"/>
    <property type="molecule type" value="Genomic_DNA"/>
</dbReference>
<accession>A0A8S1JCQ0</accession>
<dbReference type="Gene3D" id="1.10.760.10">
    <property type="entry name" value="Cytochrome c-like domain"/>
    <property type="match status" value="1"/>
</dbReference>
<evidence type="ECO:0000256" key="2">
    <source>
        <dbReference type="ARBA" id="ARBA00009650"/>
    </source>
</evidence>
<feature type="signal peptide" evidence="13">
    <location>
        <begin position="1"/>
        <end position="17"/>
    </location>
</feature>
<dbReference type="OrthoDB" id="1930491at2759"/>
<dbReference type="AlphaFoldDB" id="A0A8S1JCQ0"/>
<dbReference type="GO" id="GO:0015979">
    <property type="term" value="P:photosynthesis"/>
    <property type="evidence" value="ECO:0007669"/>
    <property type="project" value="UniProtKB-KW"/>
</dbReference>
<dbReference type="PANTHER" id="PTHR34688">
    <property type="entry name" value="CYTOCHROME C6, CHLOROPLASTIC"/>
    <property type="match status" value="1"/>
</dbReference>
<dbReference type="GO" id="GO:0009055">
    <property type="term" value="F:electron transfer activity"/>
    <property type="evidence" value="ECO:0007669"/>
    <property type="project" value="InterPro"/>
</dbReference>
<keyword evidence="5" id="KW-0349">Heme</keyword>
<dbReference type="InterPro" id="IPR036909">
    <property type="entry name" value="Cyt_c-like_dom_sf"/>
</dbReference>
<evidence type="ECO:0000256" key="12">
    <source>
        <dbReference type="ARBA" id="ARBA00033211"/>
    </source>
</evidence>
<proteinExistence type="inferred from homology"/>
<protein>
    <recommendedName>
        <fullName evidence="12">Cytochrome c-553</fullName>
    </recommendedName>
    <alternativeName>
        <fullName evidence="11">Cytochrome c553</fullName>
    </alternativeName>
    <alternativeName>
        <fullName evidence="10">Soluble cytochrome f</fullName>
    </alternativeName>
</protein>
<dbReference type="GO" id="GO:0020037">
    <property type="term" value="F:heme binding"/>
    <property type="evidence" value="ECO:0007669"/>
    <property type="project" value="InterPro"/>
</dbReference>
<evidence type="ECO:0000313" key="16">
    <source>
        <dbReference type="Proteomes" id="UP000708148"/>
    </source>
</evidence>
<keyword evidence="16" id="KW-1185">Reference proteome</keyword>
<evidence type="ECO:0000256" key="13">
    <source>
        <dbReference type="SAM" id="SignalP"/>
    </source>
</evidence>
<evidence type="ECO:0000259" key="14">
    <source>
        <dbReference type="Pfam" id="PF13442"/>
    </source>
</evidence>
<comment type="function">
    <text evidence="1">Functions as an electron carrier between membrane-bound cytochrome b6-f and photosystem I in oxygenic photosynthesis.</text>
</comment>
<keyword evidence="9" id="KW-0793">Thylakoid</keyword>
<evidence type="ECO:0000256" key="5">
    <source>
        <dbReference type="ARBA" id="ARBA00022617"/>
    </source>
</evidence>